<dbReference type="Proteomes" id="UP000700596">
    <property type="component" value="Unassembled WGS sequence"/>
</dbReference>
<feature type="signal peptide" evidence="1">
    <location>
        <begin position="1"/>
        <end position="24"/>
    </location>
</feature>
<reference evidence="2" key="1">
    <citation type="journal article" date="2021" name="Nat. Commun.">
        <title>Genetic determinants of endophytism in the Arabidopsis root mycobiome.</title>
        <authorList>
            <person name="Mesny F."/>
            <person name="Miyauchi S."/>
            <person name="Thiergart T."/>
            <person name="Pickel B."/>
            <person name="Atanasova L."/>
            <person name="Karlsson M."/>
            <person name="Huettel B."/>
            <person name="Barry K.W."/>
            <person name="Haridas S."/>
            <person name="Chen C."/>
            <person name="Bauer D."/>
            <person name="Andreopoulos W."/>
            <person name="Pangilinan J."/>
            <person name="LaButti K."/>
            <person name="Riley R."/>
            <person name="Lipzen A."/>
            <person name="Clum A."/>
            <person name="Drula E."/>
            <person name="Henrissat B."/>
            <person name="Kohler A."/>
            <person name="Grigoriev I.V."/>
            <person name="Martin F.M."/>
            <person name="Hacquard S."/>
        </authorList>
    </citation>
    <scope>NUCLEOTIDE SEQUENCE</scope>
    <source>
        <strain evidence="2">MPI-CAGE-CH-0243</strain>
    </source>
</reference>
<dbReference type="AlphaFoldDB" id="A0A9P9J216"/>
<evidence type="ECO:0000313" key="2">
    <source>
        <dbReference type="EMBL" id="KAH7139235.1"/>
    </source>
</evidence>
<evidence type="ECO:0000313" key="3">
    <source>
        <dbReference type="Proteomes" id="UP000700596"/>
    </source>
</evidence>
<feature type="chain" id="PRO_5040134231" evidence="1">
    <location>
        <begin position="25"/>
        <end position="130"/>
    </location>
</feature>
<sequence>MKTSATPFLLFAPLIAALPTANLAVRAPGDVLICTGENYTGDCQTLSVPYNTCQTLSAPFYKNVGSIKPDAGAFCRITYSAETCTSHGDAFIDPTPGAPTLRHFTNVNGEVIDAGSQITSFLCQECTACS</sequence>
<keyword evidence="3" id="KW-1185">Reference proteome</keyword>
<gene>
    <name evidence="2" type="ORF">B0J11DRAFT_38597</name>
</gene>
<comment type="caution">
    <text evidence="2">The sequence shown here is derived from an EMBL/GenBank/DDBJ whole genome shotgun (WGS) entry which is preliminary data.</text>
</comment>
<protein>
    <submittedName>
        <fullName evidence="2">Uncharacterized protein</fullName>
    </submittedName>
</protein>
<proteinExistence type="predicted"/>
<organism evidence="2 3">
    <name type="scientific">Dendryphion nanum</name>
    <dbReference type="NCBI Taxonomy" id="256645"/>
    <lineage>
        <taxon>Eukaryota</taxon>
        <taxon>Fungi</taxon>
        <taxon>Dikarya</taxon>
        <taxon>Ascomycota</taxon>
        <taxon>Pezizomycotina</taxon>
        <taxon>Dothideomycetes</taxon>
        <taxon>Pleosporomycetidae</taxon>
        <taxon>Pleosporales</taxon>
        <taxon>Torulaceae</taxon>
        <taxon>Dendryphion</taxon>
    </lineage>
</organism>
<name>A0A9P9J216_9PLEO</name>
<evidence type="ECO:0000256" key="1">
    <source>
        <dbReference type="SAM" id="SignalP"/>
    </source>
</evidence>
<dbReference type="EMBL" id="JAGMWT010000001">
    <property type="protein sequence ID" value="KAH7139235.1"/>
    <property type="molecule type" value="Genomic_DNA"/>
</dbReference>
<dbReference type="OrthoDB" id="2910287at2759"/>
<accession>A0A9P9J216</accession>
<keyword evidence="1" id="KW-0732">Signal</keyword>